<name>A0A7W7N625_9FLAO</name>
<dbReference type="Proteomes" id="UP000561681">
    <property type="component" value="Unassembled WGS sequence"/>
</dbReference>
<accession>A0A7W7N625</accession>
<dbReference type="RefSeq" id="WP_184157636.1">
    <property type="nucleotide sequence ID" value="NZ_JACHLD010000001.1"/>
</dbReference>
<gene>
    <name evidence="1" type="ORF">HNP37_000038</name>
</gene>
<protein>
    <submittedName>
        <fullName evidence="1">Uncharacterized protein</fullName>
    </submittedName>
</protein>
<evidence type="ECO:0000313" key="2">
    <source>
        <dbReference type="Proteomes" id="UP000561681"/>
    </source>
</evidence>
<proteinExistence type="predicted"/>
<reference evidence="1 2" key="1">
    <citation type="submission" date="2020-08" db="EMBL/GenBank/DDBJ databases">
        <title>Functional genomics of gut bacteria from endangered species of beetles.</title>
        <authorList>
            <person name="Carlos-Shanley C."/>
        </authorList>
    </citation>
    <scope>NUCLEOTIDE SEQUENCE [LARGE SCALE GENOMIC DNA]</scope>
    <source>
        <strain evidence="1 2">S00142</strain>
    </source>
</reference>
<organism evidence="1 2">
    <name type="scientific">Flavobacterium nitrogenifigens</name>
    <dbReference type="NCBI Taxonomy" id="1617283"/>
    <lineage>
        <taxon>Bacteria</taxon>
        <taxon>Pseudomonadati</taxon>
        <taxon>Bacteroidota</taxon>
        <taxon>Flavobacteriia</taxon>
        <taxon>Flavobacteriales</taxon>
        <taxon>Flavobacteriaceae</taxon>
        <taxon>Flavobacterium</taxon>
    </lineage>
</organism>
<dbReference type="AlphaFoldDB" id="A0A7W7N625"/>
<keyword evidence="2" id="KW-1185">Reference proteome</keyword>
<evidence type="ECO:0000313" key="1">
    <source>
        <dbReference type="EMBL" id="MBB4799999.1"/>
    </source>
</evidence>
<dbReference type="EMBL" id="JACHLD010000001">
    <property type="protein sequence ID" value="MBB4799999.1"/>
    <property type="molecule type" value="Genomic_DNA"/>
</dbReference>
<comment type="caution">
    <text evidence="1">The sequence shown here is derived from an EMBL/GenBank/DDBJ whole genome shotgun (WGS) entry which is preliminary data.</text>
</comment>
<sequence length="459" mass="50899">MNNNKPKKLKFTKKAFLFVLTLILTNCQDSENITEQKQNNIKTVSISDAKAFLTKPTNSSSAKLSNGEISSLEFDKATQEKINGSDQLLTVIPFTTNNEVRNDRVLVVKIDDEIRSVIYSMQADEKLIFGLFTGNIFIYSLEGDFINGFRAEDGIIETQYVKSSTATSLTSKTNIDLKEVIIPAKPKLTNGTDWDMIWGNSGTSMGWSPVGGGGSGMSWDSTGGGGNGNGITAPPMAQIIDELKGKAKCIFEQLKNSSSGFENAIKKFDGEFTVSHLKLTINNNLASNVYGETQLPINFVTEIQISNSNLNNLSDLGAATVFAHEIIHAEIYRKMLSAAQIGTLTPDGSNMTPQQQINYINSMKDNFPGLYDYYFKRYKPTWNHEMMANHYRNTLADIIQQFDGNRLPRSTYEAITWLGLGKLDSNNTTLAWDNLPASEKIKITNLINENFYNGPSKCN</sequence>